<reference evidence="3" key="1">
    <citation type="journal article" date="2022" name="Int. J. Mol. Sci.">
        <title>Draft Genome of Tanacetum Coccineum: Genomic Comparison of Closely Related Tanacetum-Family Plants.</title>
        <authorList>
            <person name="Yamashiro T."/>
            <person name="Shiraishi A."/>
            <person name="Nakayama K."/>
            <person name="Satake H."/>
        </authorList>
    </citation>
    <scope>NUCLEOTIDE SEQUENCE</scope>
</reference>
<feature type="domain" description="GAG-pre-integrase" evidence="2">
    <location>
        <begin position="6"/>
        <end position="64"/>
    </location>
</feature>
<name>A0ABQ5B047_9ASTR</name>
<dbReference type="PANTHER" id="PTHR42648">
    <property type="entry name" value="TRANSPOSASE, PUTATIVE-RELATED"/>
    <property type="match status" value="1"/>
</dbReference>
<keyword evidence="4" id="KW-1185">Reference proteome</keyword>
<comment type="caution">
    <text evidence="3">The sequence shown here is derived from an EMBL/GenBank/DDBJ whole genome shotgun (WGS) entry which is preliminary data.</text>
</comment>
<dbReference type="Proteomes" id="UP001151760">
    <property type="component" value="Unassembled WGS sequence"/>
</dbReference>
<dbReference type="InterPro" id="IPR025724">
    <property type="entry name" value="GAG-pre-integrase_dom"/>
</dbReference>
<evidence type="ECO:0000313" key="3">
    <source>
        <dbReference type="EMBL" id="GJT07961.1"/>
    </source>
</evidence>
<evidence type="ECO:0000313" key="4">
    <source>
        <dbReference type="Proteomes" id="UP001151760"/>
    </source>
</evidence>
<evidence type="ECO:0000256" key="1">
    <source>
        <dbReference type="SAM" id="MobiDB-lite"/>
    </source>
</evidence>
<reference evidence="3" key="2">
    <citation type="submission" date="2022-01" db="EMBL/GenBank/DDBJ databases">
        <authorList>
            <person name="Yamashiro T."/>
            <person name="Shiraishi A."/>
            <person name="Satake H."/>
            <person name="Nakayama K."/>
        </authorList>
    </citation>
    <scope>NUCLEOTIDE SEQUENCE</scope>
</reference>
<organism evidence="3 4">
    <name type="scientific">Tanacetum coccineum</name>
    <dbReference type="NCBI Taxonomy" id="301880"/>
    <lineage>
        <taxon>Eukaryota</taxon>
        <taxon>Viridiplantae</taxon>
        <taxon>Streptophyta</taxon>
        <taxon>Embryophyta</taxon>
        <taxon>Tracheophyta</taxon>
        <taxon>Spermatophyta</taxon>
        <taxon>Magnoliopsida</taxon>
        <taxon>eudicotyledons</taxon>
        <taxon>Gunneridae</taxon>
        <taxon>Pentapetalae</taxon>
        <taxon>asterids</taxon>
        <taxon>campanulids</taxon>
        <taxon>Asterales</taxon>
        <taxon>Asteraceae</taxon>
        <taxon>Asteroideae</taxon>
        <taxon>Anthemideae</taxon>
        <taxon>Anthemidinae</taxon>
        <taxon>Tanacetum</taxon>
    </lineage>
</organism>
<proteinExistence type="predicted"/>
<evidence type="ECO:0000259" key="2">
    <source>
        <dbReference type="Pfam" id="PF13976"/>
    </source>
</evidence>
<protein>
    <submittedName>
        <fullName evidence="3">Retrovirus-related pol polyprotein from transposon TNT 1-94</fullName>
    </submittedName>
</protein>
<dbReference type="PANTHER" id="PTHR42648:SF18">
    <property type="entry name" value="RETROTRANSPOSON, UNCLASSIFIED-LIKE PROTEIN"/>
    <property type="match status" value="1"/>
</dbReference>
<sequence length="507" mass="57255">MDSASPICLMVLATSTKSWLWHQRLSLLNFDTINDLDKNDLVTGLPKFKYHKEHLYPLCEQGKSKTASHPPKPIPNSKKRLHLLYMDLCGPMRVESINGKRSKYEALEEIKTFLKKITVLLQAPVIIVRTNNGTEFKNLVLKEYFDSVGISSPKRLRITHSTKMGVVGTKKPNYSRRLLENKFDFFCALLSYSYVRYLQWYQPSRTEKQLIGCSRTSSSSDSNDIYNNTAPTPTNSSPQAIVIPNTSTGFTSRPEQQHAEKTITEPIGDNVYLTTLSVGTMEPRNVKEAMTDLAWIDSMQEELLQFKGLDVWMLVPALDNIKPLTLKCTSQEERNSFEEIPRFSVSRNGSYQDNIAYTAHKSFIGTVNMGLWYTKDSGFELTGFSDVDCAGCRDSFKSTFGGTQFLGEKLVGMLSKNQDCMTLLTAEAEYVFLSACCSPKHLECDSVNTVVDVPHYDNPTPLKAFKDHSEIVVNSNNDDTSSDDDDFEDIEYVEESPPDLEIISLEE</sequence>
<gene>
    <name evidence="3" type="ORF">Tco_0842423</name>
</gene>
<accession>A0ABQ5B047</accession>
<feature type="region of interest" description="Disordered" evidence="1">
    <location>
        <begin position="212"/>
        <end position="241"/>
    </location>
</feature>
<dbReference type="Pfam" id="PF13976">
    <property type="entry name" value="gag_pre-integrs"/>
    <property type="match status" value="1"/>
</dbReference>
<dbReference type="InterPro" id="IPR039537">
    <property type="entry name" value="Retrotran_Ty1/copia-like"/>
</dbReference>
<feature type="compositionally biased region" description="Polar residues" evidence="1">
    <location>
        <begin position="223"/>
        <end position="241"/>
    </location>
</feature>
<dbReference type="EMBL" id="BQNB010012792">
    <property type="protein sequence ID" value="GJT07961.1"/>
    <property type="molecule type" value="Genomic_DNA"/>
</dbReference>